<dbReference type="PANTHER" id="PTHR43132:SF8">
    <property type="entry name" value="HTH-TYPE TRANSCRIPTIONAL REGULATOR KMTR"/>
    <property type="match status" value="1"/>
</dbReference>
<feature type="domain" description="HTH arsR-type" evidence="4">
    <location>
        <begin position="266"/>
        <end position="337"/>
    </location>
</feature>
<dbReference type="Proteomes" id="UP000295444">
    <property type="component" value="Unassembled WGS sequence"/>
</dbReference>
<dbReference type="InterPro" id="IPR012318">
    <property type="entry name" value="HTH_CRP"/>
</dbReference>
<dbReference type="Gene3D" id="1.10.10.10">
    <property type="entry name" value="Winged helix-like DNA-binding domain superfamily/Winged helix DNA-binding domain"/>
    <property type="match status" value="1"/>
</dbReference>
<keyword evidence="3" id="KW-0804">Transcription</keyword>
<dbReference type="PRINTS" id="PR00778">
    <property type="entry name" value="HTHARSR"/>
</dbReference>
<evidence type="ECO:0000256" key="1">
    <source>
        <dbReference type="ARBA" id="ARBA00023015"/>
    </source>
</evidence>
<dbReference type="PANTHER" id="PTHR43132">
    <property type="entry name" value="ARSENICAL RESISTANCE OPERON REPRESSOR ARSR-RELATED"/>
    <property type="match status" value="1"/>
</dbReference>
<comment type="caution">
    <text evidence="6">The sequence shown here is derived from an EMBL/GenBank/DDBJ whole genome shotgun (WGS) entry which is preliminary data.</text>
</comment>
<dbReference type="CDD" id="cd00090">
    <property type="entry name" value="HTH_ARSR"/>
    <property type="match status" value="1"/>
</dbReference>
<evidence type="ECO:0000259" key="5">
    <source>
        <dbReference type="SMART" id="SM00419"/>
    </source>
</evidence>
<accession>A0A4R6SKA4</accession>
<feature type="domain" description="HTH crp-type" evidence="5">
    <location>
        <begin position="275"/>
        <end position="324"/>
    </location>
</feature>
<protein>
    <submittedName>
        <fullName evidence="6">Helix-turn-helix protein</fullName>
    </submittedName>
</protein>
<dbReference type="InterPro" id="IPR011991">
    <property type="entry name" value="ArsR-like_HTH"/>
</dbReference>
<keyword evidence="1" id="KW-0805">Transcription regulation</keyword>
<reference evidence="6 7" key="1">
    <citation type="submission" date="2019-03" db="EMBL/GenBank/DDBJ databases">
        <title>Genomic Encyclopedia of Type Strains, Phase IV (KMG-IV): sequencing the most valuable type-strain genomes for metagenomic binning, comparative biology and taxonomic classification.</title>
        <authorList>
            <person name="Goeker M."/>
        </authorList>
    </citation>
    <scope>NUCLEOTIDE SEQUENCE [LARGE SCALE GENOMIC DNA]</scope>
    <source>
        <strain evidence="6 7">DSM 45361</strain>
    </source>
</reference>
<dbReference type="Pfam" id="PF12840">
    <property type="entry name" value="HTH_20"/>
    <property type="match status" value="1"/>
</dbReference>
<dbReference type="SMART" id="SM00419">
    <property type="entry name" value="HTH_CRP"/>
    <property type="match status" value="1"/>
</dbReference>
<evidence type="ECO:0000313" key="7">
    <source>
        <dbReference type="Proteomes" id="UP000295444"/>
    </source>
</evidence>
<name>A0A4R6SKA4_LABRH</name>
<dbReference type="InterPro" id="IPR045981">
    <property type="entry name" value="DUF5937"/>
</dbReference>
<keyword evidence="2" id="KW-0238">DNA-binding</keyword>
<dbReference type="InterPro" id="IPR051011">
    <property type="entry name" value="Metal_resp_trans_reg"/>
</dbReference>
<dbReference type="OrthoDB" id="3460651at2"/>
<gene>
    <name evidence="6" type="ORF">EV186_101461</name>
</gene>
<dbReference type="GO" id="GO:0003677">
    <property type="term" value="F:DNA binding"/>
    <property type="evidence" value="ECO:0007669"/>
    <property type="project" value="UniProtKB-KW"/>
</dbReference>
<dbReference type="InterPro" id="IPR036390">
    <property type="entry name" value="WH_DNA-bd_sf"/>
</dbReference>
<keyword evidence="7" id="KW-1185">Reference proteome</keyword>
<organism evidence="6 7">
    <name type="scientific">Labedaea rhizosphaerae</name>
    <dbReference type="NCBI Taxonomy" id="598644"/>
    <lineage>
        <taxon>Bacteria</taxon>
        <taxon>Bacillati</taxon>
        <taxon>Actinomycetota</taxon>
        <taxon>Actinomycetes</taxon>
        <taxon>Pseudonocardiales</taxon>
        <taxon>Pseudonocardiaceae</taxon>
        <taxon>Labedaea</taxon>
    </lineage>
</organism>
<dbReference type="GO" id="GO:0003700">
    <property type="term" value="F:DNA-binding transcription factor activity"/>
    <property type="evidence" value="ECO:0007669"/>
    <property type="project" value="InterPro"/>
</dbReference>
<proteinExistence type="predicted"/>
<dbReference type="InterPro" id="IPR036388">
    <property type="entry name" value="WH-like_DNA-bd_sf"/>
</dbReference>
<dbReference type="SUPFAM" id="SSF46785">
    <property type="entry name" value="Winged helix' DNA-binding domain"/>
    <property type="match status" value="1"/>
</dbReference>
<dbReference type="Pfam" id="PF19361">
    <property type="entry name" value="DUF5937"/>
    <property type="match status" value="1"/>
</dbReference>
<evidence type="ECO:0000256" key="3">
    <source>
        <dbReference type="ARBA" id="ARBA00023163"/>
    </source>
</evidence>
<dbReference type="AlphaFoldDB" id="A0A4R6SKA4"/>
<dbReference type="SMART" id="SM00418">
    <property type="entry name" value="HTH_ARSR"/>
    <property type="match status" value="1"/>
</dbReference>
<evidence type="ECO:0000313" key="6">
    <source>
        <dbReference type="EMBL" id="TDQ04509.1"/>
    </source>
</evidence>
<sequence length="366" mass="39374">MISSEPNLVGVIRLRFDLGRVRFACSPLWEAVTSVRRLAAPSGLHRPWLAAVQPRLDEVTDMDLLTTVIRPAGYLPDFLHPVPMRREPTFEAQLATLRETDPERVSAELAHLAQHPVAMPGPGRAQREAALAEAAAAPEATLDRLVAALAAYWRVAIEPHWPSMRALLHADLTHRLEELAAGGVRQVFRTLHPSVRLHGEWLHVVKYYDGTADLGDQQVVLIPCVFAWPDVLVRTAEPSPALTYAPRGVGKLWESRTPRGRSPLAGVLGATRAAILTQLDLPMATDHLAVQLDLAAPTVNVHLKALQEAGLLTSRRAGRHVLYRRTELGDQLCAAASAGQAGSAAGRPASSAVMAGASASVAAGAR</sequence>
<evidence type="ECO:0000256" key="2">
    <source>
        <dbReference type="ARBA" id="ARBA00023125"/>
    </source>
</evidence>
<evidence type="ECO:0000259" key="4">
    <source>
        <dbReference type="SMART" id="SM00418"/>
    </source>
</evidence>
<dbReference type="EMBL" id="SNXZ01000001">
    <property type="protein sequence ID" value="TDQ04509.1"/>
    <property type="molecule type" value="Genomic_DNA"/>
</dbReference>
<dbReference type="InterPro" id="IPR001845">
    <property type="entry name" value="HTH_ArsR_DNA-bd_dom"/>
</dbReference>